<feature type="chain" id="PRO_5044890116" description="BURP domain-containing protein" evidence="1">
    <location>
        <begin position="23"/>
        <end position="514"/>
    </location>
</feature>
<evidence type="ECO:0000313" key="4">
    <source>
        <dbReference type="Proteomes" id="UP001627284"/>
    </source>
</evidence>
<dbReference type="PANTHER" id="PTHR31236">
    <property type="entry name" value="BURP DOMAIN PROTEIN USPL1-LIKE"/>
    <property type="match status" value="1"/>
</dbReference>
<dbReference type="AlphaFoldDB" id="A0ABD2RGG0"/>
<evidence type="ECO:0000256" key="1">
    <source>
        <dbReference type="SAM" id="SignalP"/>
    </source>
</evidence>
<gene>
    <name evidence="3" type="ORF">AABB24_034391</name>
</gene>
<dbReference type="SMART" id="SM01045">
    <property type="entry name" value="BURP"/>
    <property type="match status" value="1"/>
</dbReference>
<accession>A0ABD2RGG0</accession>
<name>A0ABD2RGG0_9SOLN</name>
<keyword evidence="1" id="KW-0732">Signal</keyword>
<dbReference type="PANTHER" id="PTHR31236:SF47">
    <property type="entry name" value="BURP DOMAIN-CONTAINING PROTEIN"/>
    <property type="match status" value="1"/>
</dbReference>
<feature type="signal peptide" evidence="1">
    <location>
        <begin position="1"/>
        <end position="22"/>
    </location>
</feature>
<sequence length="514" mass="59492">MELHHQYYFFTLFSVIFVVSHAANLSPEVYWRVKLPNTPMPTPIKDALHISAENELHKVRQSYGVNRWYQVAPDIELHKVRQPYGVNRWYQAAPDNELHKVRQPYGVNRWYQAAPDNELHKVRQPYGVNRWYQAAPDNELHKVRQPYGVNRWYQAAPDNELHKVRQPYGVNRWYQAAPENELQKVRQPYGVNRWYQAAPDNELHKVRQPYGVNRWYQAAPDNELHKVRQPYGVNRWYQAARDNELHKVRQPYGVYAWYQAAPDNELHKVRQPWGVYAWYNDAAKKDLNDNHPVTPFFFETDLHQGKKMNLESLKNYNPAPILPRKVVDSIAFSSDKIEEILNHFSIDKDSEHAKDIKKTIKMCEEPAGNGEIKHCATSLESMIDFTLSHLGTNNIIAISTEVEKETPEVQTYTIERVEEKANGKGVVCHKVAYPYAVHFCHDVGSTRTFMVSMVGADGTKVNAVSVCHEDTASMNPKALPFQLLNVKPGDKPICHFTLDDQIALFPSQNALAEN</sequence>
<protein>
    <recommendedName>
        <fullName evidence="2">BURP domain-containing protein</fullName>
    </recommendedName>
</protein>
<organism evidence="3 4">
    <name type="scientific">Solanum stoloniferum</name>
    <dbReference type="NCBI Taxonomy" id="62892"/>
    <lineage>
        <taxon>Eukaryota</taxon>
        <taxon>Viridiplantae</taxon>
        <taxon>Streptophyta</taxon>
        <taxon>Embryophyta</taxon>
        <taxon>Tracheophyta</taxon>
        <taxon>Spermatophyta</taxon>
        <taxon>Magnoliopsida</taxon>
        <taxon>eudicotyledons</taxon>
        <taxon>Gunneridae</taxon>
        <taxon>Pentapetalae</taxon>
        <taxon>asterids</taxon>
        <taxon>lamiids</taxon>
        <taxon>Solanales</taxon>
        <taxon>Solanaceae</taxon>
        <taxon>Solanoideae</taxon>
        <taxon>Solaneae</taxon>
        <taxon>Solanum</taxon>
    </lineage>
</organism>
<dbReference type="PROSITE" id="PS51277">
    <property type="entry name" value="BURP"/>
    <property type="match status" value="1"/>
</dbReference>
<dbReference type="Proteomes" id="UP001627284">
    <property type="component" value="Unassembled WGS sequence"/>
</dbReference>
<dbReference type="InterPro" id="IPR004873">
    <property type="entry name" value="BURP_dom"/>
</dbReference>
<comment type="caution">
    <text evidence="3">The sequence shown here is derived from an EMBL/GenBank/DDBJ whole genome shotgun (WGS) entry which is preliminary data.</text>
</comment>
<proteinExistence type="predicted"/>
<evidence type="ECO:0000313" key="3">
    <source>
        <dbReference type="EMBL" id="KAL3330537.1"/>
    </source>
</evidence>
<dbReference type="InterPro" id="IPR044816">
    <property type="entry name" value="BURP"/>
</dbReference>
<reference evidence="3 4" key="1">
    <citation type="submission" date="2024-05" db="EMBL/GenBank/DDBJ databases">
        <title>De novo assembly of an allotetraploid wild potato.</title>
        <authorList>
            <person name="Hosaka A.J."/>
        </authorList>
    </citation>
    <scope>NUCLEOTIDE SEQUENCE [LARGE SCALE GENOMIC DNA]</scope>
    <source>
        <tissue evidence="3">Young leaves</tissue>
    </source>
</reference>
<evidence type="ECO:0000259" key="2">
    <source>
        <dbReference type="PROSITE" id="PS51277"/>
    </source>
</evidence>
<feature type="domain" description="BURP" evidence="2">
    <location>
        <begin position="296"/>
        <end position="507"/>
    </location>
</feature>
<dbReference type="EMBL" id="JBJKTR010000020">
    <property type="protein sequence ID" value="KAL3330537.1"/>
    <property type="molecule type" value="Genomic_DNA"/>
</dbReference>
<keyword evidence="4" id="KW-1185">Reference proteome</keyword>
<dbReference type="Pfam" id="PF03181">
    <property type="entry name" value="BURP"/>
    <property type="match status" value="1"/>
</dbReference>